<dbReference type="AlphaFoldDB" id="A0A0F9SWM5"/>
<protein>
    <submittedName>
        <fullName evidence="2">Uncharacterized protein</fullName>
    </submittedName>
</protein>
<keyword evidence="1" id="KW-0812">Transmembrane</keyword>
<evidence type="ECO:0000313" key="2">
    <source>
        <dbReference type="EMBL" id="KKN67042.1"/>
    </source>
</evidence>
<organism evidence="2">
    <name type="scientific">marine sediment metagenome</name>
    <dbReference type="NCBI Taxonomy" id="412755"/>
    <lineage>
        <taxon>unclassified sequences</taxon>
        <taxon>metagenomes</taxon>
        <taxon>ecological metagenomes</taxon>
    </lineage>
</organism>
<feature type="transmembrane region" description="Helical" evidence="1">
    <location>
        <begin position="12"/>
        <end position="33"/>
    </location>
</feature>
<reference evidence="2" key="1">
    <citation type="journal article" date="2015" name="Nature">
        <title>Complex archaea that bridge the gap between prokaryotes and eukaryotes.</title>
        <authorList>
            <person name="Spang A."/>
            <person name="Saw J.H."/>
            <person name="Jorgensen S.L."/>
            <person name="Zaremba-Niedzwiedzka K."/>
            <person name="Martijn J."/>
            <person name="Lind A.E."/>
            <person name="van Eijk R."/>
            <person name="Schleper C."/>
            <person name="Guy L."/>
            <person name="Ettema T.J."/>
        </authorList>
    </citation>
    <scope>NUCLEOTIDE SEQUENCE</scope>
</reference>
<evidence type="ECO:0000256" key="1">
    <source>
        <dbReference type="SAM" id="Phobius"/>
    </source>
</evidence>
<sequence>MEFNWKKMTFGQSLTALIAIIGVGWIIFIKIMGKNPEALEKMKEWFRDKKKFPMEGEDYKQQIYQEKRMGI</sequence>
<dbReference type="EMBL" id="LAZR01000485">
    <property type="protein sequence ID" value="KKN67042.1"/>
    <property type="molecule type" value="Genomic_DNA"/>
</dbReference>
<name>A0A0F9SWM5_9ZZZZ</name>
<keyword evidence="1" id="KW-0472">Membrane</keyword>
<accession>A0A0F9SWM5</accession>
<proteinExistence type="predicted"/>
<gene>
    <name evidence="2" type="ORF">LCGC14_0465960</name>
</gene>
<comment type="caution">
    <text evidence="2">The sequence shown here is derived from an EMBL/GenBank/DDBJ whole genome shotgun (WGS) entry which is preliminary data.</text>
</comment>
<keyword evidence="1" id="KW-1133">Transmembrane helix</keyword>